<evidence type="ECO:0000313" key="12">
    <source>
        <dbReference type="Proteomes" id="UP000009168"/>
    </source>
</evidence>
<dbReference type="Pfam" id="PF01715">
    <property type="entry name" value="IPPT"/>
    <property type="match status" value="2"/>
</dbReference>
<evidence type="ECO:0000313" key="11">
    <source>
        <dbReference type="EMBL" id="EAR98869.3"/>
    </source>
</evidence>
<dbReference type="AlphaFoldDB" id="Q23QL9"/>
<evidence type="ECO:0000256" key="7">
    <source>
        <dbReference type="ARBA" id="ARBA00022840"/>
    </source>
</evidence>
<evidence type="ECO:0000256" key="10">
    <source>
        <dbReference type="SAM" id="MobiDB-lite"/>
    </source>
</evidence>
<feature type="compositionally biased region" description="Basic and acidic residues" evidence="10">
    <location>
        <begin position="586"/>
        <end position="598"/>
    </location>
</feature>
<dbReference type="GO" id="GO:0052381">
    <property type="term" value="F:tRNA dimethylallyltransferase activity"/>
    <property type="evidence" value="ECO:0007669"/>
    <property type="project" value="UniProtKB-EC"/>
</dbReference>
<comment type="cofactor">
    <cofactor evidence="1">
        <name>Mg(2+)</name>
        <dbReference type="ChEBI" id="CHEBI:18420"/>
    </cofactor>
</comment>
<dbReference type="HOGENOM" id="CLU_032616_2_1_1"/>
<dbReference type="SUPFAM" id="SSF57667">
    <property type="entry name" value="beta-beta-alpha zinc fingers"/>
    <property type="match status" value="1"/>
</dbReference>
<dbReference type="PANTHER" id="PTHR11088:SF60">
    <property type="entry name" value="TRNA DIMETHYLALLYLTRANSFERASE"/>
    <property type="match status" value="1"/>
</dbReference>
<dbReference type="HAMAP" id="MF_00185">
    <property type="entry name" value="IPP_trans"/>
    <property type="match status" value="1"/>
</dbReference>
<dbReference type="Proteomes" id="UP000009168">
    <property type="component" value="Unassembled WGS sequence"/>
</dbReference>
<dbReference type="EC" id="2.5.1.75" evidence="3"/>
<dbReference type="eggNOG" id="KOG1384">
    <property type="taxonomic scope" value="Eukaryota"/>
</dbReference>
<dbReference type="InParanoid" id="Q23QL9"/>
<dbReference type="EMBL" id="GG662647">
    <property type="protein sequence ID" value="EAR98869.3"/>
    <property type="molecule type" value="Genomic_DNA"/>
</dbReference>
<keyword evidence="12" id="KW-1185">Reference proteome</keyword>
<evidence type="ECO:0000256" key="8">
    <source>
        <dbReference type="ARBA" id="ARBA00022842"/>
    </source>
</evidence>
<reference evidence="12" key="1">
    <citation type="journal article" date="2006" name="PLoS Biol.">
        <title>Macronuclear genome sequence of the ciliate Tetrahymena thermophila, a model eukaryote.</title>
        <authorList>
            <person name="Eisen J.A."/>
            <person name="Coyne R.S."/>
            <person name="Wu M."/>
            <person name="Wu D."/>
            <person name="Thiagarajan M."/>
            <person name="Wortman J.R."/>
            <person name="Badger J.H."/>
            <person name="Ren Q."/>
            <person name="Amedeo P."/>
            <person name="Jones K.M."/>
            <person name="Tallon L.J."/>
            <person name="Delcher A.L."/>
            <person name="Salzberg S.L."/>
            <person name="Silva J.C."/>
            <person name="Haas B.J."/>
            <person name="Majoros W.H."/>
            <person name="Farzad M."/>
            <person name="Carlton J.M."/>
            <person name="Smith R.K. Jr."/>
            <person name="Garg J."/>
            <person name="Pearlman R.E."/>
            <person name="Karrer K.M."/>
            <person name="Sun L."/>
            <person name="Manning G."/>
            <person name="Elde N.C."/>
            <person name="Turkewitz A.P."/>
            <person name="Asai D.J."/>
            <person name="Wilkes D.E."/>
            <person name="Wang Y."/>
            <person name="Cai H."/>
            <person name="Collins K."/>
            <person name="Stewart B.A."/>
            <person name="Lee S.R."/>
            <person name="Wilamowska K."/>
            <person name="Weinberg Z."/>
            <person name="Ruzzo W.L."/>
            <person name="Wloga D."/>
            <person name="Gaertig J."/>
            <person name="Frankel J."/>
            <person name="Tsao C.-C."/>
            <person name="Gorovsky M.A."/>
            <person name="Keeling P.J."/>
            <person name="Waller R.F."/>
            <person name="Patron N.J."/>
            <person name="Cherry J.M."/>
            <person name="Stover N.A."/>
            <person name="Krieger C.J."/>
            <person name="del Toro C."/>
            <person name="Ryder H.F."/>
            <person name="Williamson S.C."/>
            <person name="Barbeau R.A."/>
            <person name="Hamilton E.P."/>
            <person name="Orias E."/>
        </authorList>
    </citation>
    <scope>NUCLEOTIDE SEQUENCE [LARGE SCALE GENOMIC DNA]</scope>
    <source>
        <strain evidence="12">SB210</strain>
    </source>
</reference>
<dbReference type="InterPro" id="IPR018022">
    <property type="entry name" value="IPT"/>
</dbReference>
<dbReference type="GO" id="GO:0006400">
    <property type="term" value="P:tRNA modification"/>
    <property type="evidence" value="ECO:0007669"/>
    <property type="project" value="TreeGrafter"/>
</dbReference>
<proteinExistence type="inferred from homology"/>
<dbReference type="PANTHER" id="PTHR11088">
    <property type="entry name" value="TRNA DIMETHYLALLYLTRANSFERASE"/>
    <property type="match status" value="1"/>
</dbReference>
<keyword evidence="7" id="KW-0067">ATP-binding</keyword>
<evidence type="ECO:0000256" key="3">
    <source>
        <dbReference type="ARBA" id="ARBA00012665"/>
    </source>
</evidence>
<dbReference type="OrthoDB" id="775260at2759"/>
<dbReference type="InterPro" id="IPR036236">
    <property type="entry name" value="Znf_C2H2_sf"/>
</dbReference>
<dbReference type="STRING" id="312017.Q23QL9"/>
<dbReference type="InterPro" id="IPR027417">
    <property type="entry name" value="P-loop_NTPase"/>
</dbReference>
<gene>
    <name evidence="11" type="ORF">TTHERM_00255600</name>
</gene>
<feature type="region of interest" description="Disordered" evidence="10">
    <location>
        <begin position="151"/>
        <end position="198"/>
    </location>
</feature>
<comment type="catalytic activity">
    <reaction evidence="9">
        <text>adenosine(37) in tRNA + dimethylallyl diphosphate = N(6)-dimethylallyladenosine(37) in tRNA + diphosphate</text>
        <dbReference type="Rhea" id="RHEA:26482"/>
        <dbReference type="Rhea" id="RHEA-COMP:10162"/>
        <dbReference type="Rhea" id="RHEA-COMP:10375"/>
        <dbReference type="ChEBI" id="CHEBI:33019"/>
        <dbReference type="ChEBI" id="CHEBI:57623"/>
        <dbReference type="ChEBI" id="CHEBI:74411"/>
        <dbReference type="ChEBI" id="CHEBI:74415"/>
        <dbReference type="EC" id="2.5.1.75"/>
    </reaction>
</comment>
<keyword evidence="4 11" id="KW-0808">Transferase</keyword>
<feature type="compositionally biased region" description="Acidic residues" evidence="10">
    <location>
        <begin position="180"/>
        <end position="189"/>
    </location>
</feature>
<keyword evidence="5" id="KW-0819">tRNA processing</keyword>
<evidence type="ECO:0000256" key="1">
    <source>
        <dbReference type="ARBA" id="ARBA00001946"/>
    </source>
</evidence>
<evidence type="ECO:0000256" key="9">
    <source>
        <dbReference type="ARBA" id="ARBA00049563"/>
    </source>
</evidence>
<dbReference type="InterPro" id="IPR039657">
    <property type="entry name" value="Dimethylallyltransferase"/>
</dbReference>
<dbReference type="Gene3D" id="3.30.160.60">
    <property type="entry name" value="Classic Zinc Finger"/>
    <property type="match status" value="1"/>
</dbReference>
<feature type="compositionally biased region" description="Basic and acidic residues" evidence="10">
    <location>
        <begin position="548"/>
        <end position="570"/>
    </location>
</feature>
<evidence type="ECO:0000256" key="4">
    <source>
        <dbReference type="ARBA" id="ARBA00022679"/>
    </source>
</evidence>
<evidence type="ECO:0000256" key="2">
    <source>
        <dbReference type="ARBA" id="ARBA00005842"/>
    </source>
</evidence>
<dbReference type="KEGG" id="tet:TTHERM_00255600"/>
<feature type="region of interest" description="Disordered" evidence="10">
    <location>
        <begin position="548"/>
        <end position="598"/>
    </location>
</feature>
<dbReference type="RefSeq" id="XP_001019114.3">
    <property type="nucleotide sequence ID" value="XM_001019114.3"/>
</dbReference>
<dbReference type="Gene3D" id="3.40.50.300">
    <property type="entry name" value="P-loop containing nucleotide triphosphate hydrolases"/>
    <property type="match status" value="1"/>
</dbReference>
<comment type="similarity">
    <text evidence="2">Belongs to the IPP transferase family.</text>
</comment>
<evidence type="ECO:0000256" key="6">
    <source>
        <dbReference type="ARBA" id="ARBA00022741"/>
    </source>
</evidence>
<evidence type="ECO:0000256" key="5">
    <source>
        <dbReference type="ARBA" id="ARBA00022694"/>
    </source>
</evidence>
<accession>Q23QL9</accession>
<dbReference type="SUPFAM" id="SSF52540">
    <property type="entry name" value="P-loop containing nucleoside triphosphate hydrolases"/>
    <property type="match status" value="1"/>
</dbReference>
<protein>
    <recommendedName>
        <fullName evidence="3">tRNA dimethylallyltransferase</fullName>
        <ecNumber evidence="3">2.5.1.75</ecNumber>
    </recommendedName>
</protein>
<dbReference type="FunCoup" id="Q23QL9">
    <property type="interactions" value="434"/>
</dbReference>
<sequence>MLFRRNMEKKIQNFSLYIIGTTATGKTKLSLNIGERFKGQVVSADSMQMYRHADILTAKATKEEQSIVKHHMIDIFDLQVVNFNRNDYYYLAKQAFDKIHSENSFPIVIGGTNYYIETLLFKQKIAENRINLEDPNAFILEMQKKALTNFGNTDENYPLQKYQKNDNESNQQLKSKDNESQEDEDEEYENNLPPLYENDNIQKSKEVLDKEQEVRIQLQQMSNEEKYKQLKELDPLIANKLHPNDERRIQSYLMQALVTGIPPSNSMEDHENVPLRDKNCLIFWPRCKSKEKLDAQIRKRIYEMISENGIYEAFYIFETIIPQNVESEEDPIFLKGVLQSIGYKEFFPFYRLYLSRNYPHNLSKEEKTAQIKQLMYEDEEGKKVITQCIEKLVTHTIQYTKRQLKWIRHRIMMNSDSEEIKNRLFVFEFDEFTSENFKEKAINPANEIISKYFELAEKYNESNGDQHPIEQLANDEFLKQYLIKLDELMDVRKAHMKKGLKDWKNYYCDICKKEIHGELNWSIHNTSRKHKKAIKHIEKSAIRAKYQELKSKKEELNEKDGKEDKSKLSSDEDLNENNNLNDQTQENDKIQAEKDKHD</sequence>
<dbReference type="Gene3D" id="1.10.20.140">
    <property type="match status" value="1"/>
</dbReference>
<dbReference type="Gene3D" id="1.10.287.890">
    <property type="entry name" value="Crystal structure of tRNA isopentenylpyrophosphate transferase (bh2366) domain"/>
    <property type="match status" value="1"/>
</dbReference>
<organism evidence="11 12">
    <name type="scientific">Tetrahymena thermophila (strain SB210)</name>
    <dbReference type="NCBI Taxonomy" id="312017"/>
    <lineage>
        <taxon>Eukaryota</taxon>
        <taxon>Sar</taxon>
        <taxon>Alveolata</taxon>
        <taxon>Ciliophora</taxon>
        <taxon>Intramacronucleata</taxon>
        <taxon>Oligohymenophorea</taxon>
        <taxon>Hymenostomatida</taxon>
        <taxon>Tetrahymenina</taxon>
        <taxon>Tetrahymenidae</taxon>
        <taxon>Tetrahymena</taxon>
    </lineage>
</organism>
<dbReference type="GeneID" id="7835719"/>
<keyword evidence="8" id="KW-0460">Magnesium</keyword>
<dbReference type="GO" id="GO:0005524">
    <property type="term" value="F:ATP binding"/>
    <property type="evidence" value="ECO:0007669"/>
    <property type="project" value="UniProtKB-KW"/>
</dbReference>
<keyword evidence="6" id="KW-0547">Nucleotide-binding</keyword>
<name>Q23QL9_TETTS</name>